<dbReference type="InterPro" id="IPR036850">
    <property type="entry name" value="NDK-like_dom_sf"/>
</dbReference>
<reference evidence="2" key="1">
    <citation type="submission" date="2019-03" db="UniProtKB">
        <authorList>
            <consortium name="Ensembl"/>
        </authorList>
    </citation>
    <scope>IDENTIFICATION</scope>
</reference>
<dbReference type="Ensembl" id="ENSUMAT00000039089.1">
    <property type="protein sequence ID" value="ENSUMAP00000033047.1"/>
    <property type="gene ID" value="ENSUMAG00000023817.1"/>
</dbReference>
<proteinExistence type="predicted"/>
<evidence type="ECO:0000256" key="1">
    <source>
        <dbReference type="SAM" id="MobiDB-lite"/>
    </source>
</evidence>
<dbReference type="OMA" id="WADETHQ"/>
<organism evidence="2">
    <name type="scientific">Ursus maritimus</name>
    <name type="common">Polar bear</name>
    <name type="synonym">Thalarctos maritimus</name>
    <dbReference type="NCBI Taxonomy" id="29073"/>
    <lineage>
        <taxon>Eukaryota</taxon>
        <taxon>Metazoa</taxon>
        <taxon>Chordata</taxon>
        <taxon>Craniata</taxon>
        <taxon>Vertebrata</taxon>
        <taxon>Euteleostomi</taxon>
        <taxon>Mammalia</taxon>
        <taxon>Eutheria</taxon>
        <taxon>Laurasiatheria</taxon>
        <taxon>Carnivora</taxon>
        <taxon>Caniformia</taxon>
        <taxon>Ursidae</taxon>
        <taxon>Ursus</taxon>
    </lineage>
</organism>
<accession>A0A452VH63</accession>
<feature type="region of interest" description="Disordered" evidence="1">
    <location>
        <begin position="91"/>
        <end position="126"/>
    </location>
</feature>
<protein>
    <submittedName>
        <fullName evidence="2">Uncharacterized protein</fullName>
    </submittedName>
</protein>
<evidence type="ECO:0000313" key="2">
    <source>
        <dbReference type="Ensembl" id="ENSUMAP00000033047"/>
    </source>
</evidence>
<name>A0A452VH63_URSMA</name>
<dbReference type="Gene3D" id="3.30.70.141">
    <property type="entry name" value="Nucleoside diphosphate kinase-like domain"/>
    <property type="match status" value="1"/>
</dbReference>
<feature type="region of interest" description="Disordered" evidence="1">
    <location>
        <begin position="16"/>
        <end position="41"/>
    </location>
</feature>
<sequence length="175" mass="18936">QGGLYFIWQSNLKRPAERPAGHGRSLLAHPNSRGSSGTRERTLVAGKPEGVQRWLMGDGIHRFGGASSCSGRRAAVVWEGPNAVCSSRAMTGHTHSAEAGPSTVGAHQNPRREEHRPRLRLHGGGSGEIQLRFQNSELVHWADETHQGSIHPAWALRLPSAPAATQDQLPLSTRT</sequence>
<dbReference type="PANTHER" id="PTHR11349">
    <property type="entry name" value="NUCLEOSIDE DIPHOSPHATE KINASE"/>
    <property type="match status" value="1"/>
</dbReference>
<dbReference type="AlphaFoldDB" id="A0A452VH63"/>
<dbReference type="SUPFAM" id="SSF54919">
    <property type="entry name" value="Nucleoside diphosphate kinase, NDK"/>
    <property type="match status" value="1"/>
</dbReference>